<organism evidence="1">
    <name type="scientific">marine metagenome</name>
    <dbReference type="NCBI Taxonomy" id="408172"/>
    <lineage>
        <taxon>unclassified sequences</taxon>
        <taxon>metagenomes</taxon>
        <taxon>ecological metagenomes</taxon>
    </lineage>
</organism>
<dbReference type="GO" id="GO:0006635">
    <property type="term" value="P:fatty acid beta-oxidation"/>
    <property type="evidence" value="ECO:0007669"/>
    <property type="project" value="TreeGrafter"/>
</dbReference>
<dbReference type="Gene3D" id="3.90.226.10">
    <property type="entry name" value="2-enoyl-CoA Hydratase, Chain A, domain 1"/>
    <property type="match status" value="1"/>
</dbReference>
<dbReference type="PANTHER" id="PTHR11941:SF54">
    <property type="entry name" value="ENOYL-COA HYDRATASE, MITOCHONDRIAL"/>
    <property type="match status" value="1"/>
</dbReference>
<evidence type="ECO:0008006" key="2">
    <source>
        <dbReference type="Google" id="ProtNLM"/>
    </source>
</evidence>
<dbReference type="AlphaFoldDB" id="A0A382ILN1"/>
<dbReference type="PANTHER" id="PTHR11941">
    <property type="entry name" value="ENOYL-COA HYDRATASE-RELATED"/>
    <property type="match status" value="1"/>
</dbReference>
<dbReference type="GO" id="GO:0003824">
    <property type="term" value="F:catalytic activity"/>
    <property type="evidence" value="ECO:0007669"/>
    <property type="project" value="UniProtKB-ARBA"/>
</dbReference>
<dbReference type="Pfam" id="PF00378">
    <property type="entry name" value="ECH_1"/>
    <property type="match status" value="1"/>
</dbReference>
<dbReference type="InterPro" id="IPR001753">
    <property type="entry name" value="Enoyl-CoA_hydra/iso"/>
</dbReference>
<protein>
    <recommendedName>
        <fullName evidence="2">Enoyl-CoA hydratase</fullName>
    </recommendedName>
</protein>
<reference evidence="1" key="1">
    <citation type="submission" date="2018-05" db="EMBL/GenBank/DDBJ databases">
        <authorList>
            <person name="Lanie J.A."/>
            <person name="Ng W.-L."/>
            <person name="Kazmierczak K.M."/>
            <person name="Andrzejewski T.M."/>
            <person name="Davidsen T.M."/>
            <person name="Wayne K.J."/>
            <person name="Tettelin H."/>
            <person name="Glass J.I."/>
            <person name="Rusch D."/>
            <person name="Podicherti R."/>
            <person name="Tsui H.-C.T."/>
            <person name="Winkler M.E."/>
        </authorList>
    </citation>
    <scope>NUCLEOTIDE SEQUENCE</scope>
</reference>
<dbReference type="SUPFAM" id="SSF52096">
    <property type="entry name" value="ClpP/crotonase"/>
    <property type="match status" value="1"/>
</dbReference>
<name>A0A382ILN1_9ZZZZ</name>
<proteinExistence type="predicted"/>
<dbReference type="CDD" id="cd06558">
    <property type="entry name" value="crotonase-like"/>
    <property type="match status" value="1"/>
</dbReference>
<sequence length="260" mass="28577">MTFENIRYDIVDHIAVIGLNRRPVNALNIEFINEIIAALRQAGEDDKVRVVIIKSELDDIFCAGLEMSAVKGVDGQGMRGFLERLYFELNDVQYRLGKPSIAAVEGAARAGGMTVAVSCNMVIAGESASFGYPEINVGLIPALHFVHLPRVAGRHRAFEYLFIGDDFGAVVAADLGIVNHVLPDGQVMDKAIELAHKLADKSPVVMKLGRDAYMRAIDEDYRRTVENVAETMCNVVATEDSAEGLAAFMEKRPPRWQDPD</sequence>
<accession>A0A382ILN1</accession>
<dbReference type="InterPro" id="IPR029045">
    <property type="entry name" value="ClpP/crotonase-like_dom_sf"/>
</dbReference>
<dbReference type="EMBL" id="UINC01068140">
    <property type="protein sequence ID" value="SVC00516.1"/>
    <property type="molecule type" value="Genomic_DNA"/>
</dbReference>
<evidence type="ECO:0000313" key="1">
    <source>
        <dbReference type="EMBL" id="SVC00516.1"/>
    </source>
</evidence>
<gene>
    <name evidence="1" type="ORF">METZ01_LOCUS253370</name>
</gene>